<comment type="caution">
    <text evidence="1">The sequence shown here is derived from an EMBL/GenBank/DDBJ whole genome shotgun (WGS) entry which is preliminary data.</text>
</comment>
<reference evidence="1" key="1">
    <citation type="journal article" date="2020" name="New Phytol.">
        <title>Comparative genomics reveals dynamic genome evolution in host specialist ectomycorrhizal fungi.</title>
        <authorList>
            <person name="Lofgren L.A."/>
            <person name="Nguyen N.H."/>
            <person name="Vilgalys R."/>
            <person name="Ruytinx J."/>
            <person name="Liao H.L."/>
            <person name="Branco S."/>
            <person name="Kuo A."/>
            <person name="LaButti K."/>
            <person name="Lipzen A."/>
            <person name="Andreopoulos W."/>
            <person name="Pangilinan J."/>
            <person name="Riley R."/>
            <person name="Hundley H."/>
            <person name="Na H."/>
            <person name="Barry K."/>
            <person name="Grigoriev I.V."/>
            <person name="Stajich J.E."/>
            <person name="Kennedy P.G."/>
        </authorList>
    </citation>
    <scope>NUCLEOTIDE SEQUENCE</scope>
    <source>
        <strain evidence="1">FC423</strain>
    </source>
</reference>
<sequence>MFDPAILRVSTPPFANCAPLFPMRTLTCTALRSLISFLEIHCLPPIMIFSFNRISAFKLDRNRTQFPLRPLYATTFIGCQGLTLEKAVLDLRTYSFTHGQLYTAHSRV</sequence>
<proteinExistence type="predicted"/>
<evidence type="ECO:0000313" key="1">
    <source>
        <dbReference type="EMBL" id="KAG2102515.1"/>
    </source>
</evidence>
<protein>
    <submittedName>
        <fullName evidence="1">Uncharacterized protein</fullName>
    </submittedName>
</protein>
<accession>A0A9P7F2F8</accession>
<dbReference type="InterPro" id="IPR027417">
    <property type="entry name" value="P-loop_NTPase"/>
</dbReference>
<dbReference type="OrthoDB" id="2613383at2759"/>
<dbReference type="GeneID" id="64691310"/>
<dbReference type="SUPFAM" id="SSF52540">
    <property type="entry name" value="P-loop containing nucleoside triphosphate hydrolases"/>
    <property type="match status" value="1"/>
</dbReference>
<dbReference type="EMBL" id="JABBWM010000047">
    <property type="protein sequence ID" value="KAG2102515.1"/>
    <property type="molecule type" value="Genomic_DNA"/>
</dbReference>
<dbReference type="RefSeq" id="XP_041290193.1">
    <property type="nucleotide sequence ID" value="XM_041429051.1"/>
</dbReference>
<gene>
    <name evidence="1" type="ORF">F5147DRAFT_289327</name>
</gene>
<name>A0A9P7F2F8_9AGAM</name>
<organism evidence="1 2">
    <name type="scientific">Suillus discolor</name>
    <dbReference type="NCBI Taxonomy" id="1912936"/>
    <lineage>
        <taxon>Eukaryota</taxon>
        <taxon>Fungi</taxon>
        <taxon>Dikarya</taxon>
        <taxon>Basidiomycota</taxon>
        <taxon>Agaricomycotina</taxon>
        <taxon>Agaricomycetes</taxon>
        <taxon>Agaricomycetidae</taxon>
        <taxon>Boletales</taxon>
        <taxon>Suillineae</taxon>
        <taxon>Suillaceae</taxon>
        <taxon>Suillus</taxon>
    </lineage>
</organism>
<keyword evidence="2" id="KW-1185">Reference proteome</keyword>
<evidence type="ECO:0000313" key="2">
    <source>
        <dbReference type="Proteomes" id="UP000823399"/>
    </source>
</evidence>
<dbReference type="AlphaFoldDB" id="A0A9P7F2F8"/>
<dbReference type="Proteomes" id="UP000823399">
    <property type="component" value="Unassembled WGS sequence"/>
</dbReference>